<dbReference type="InterPro" id="IPR051805">
    <property type="entry name" value="Dehydratase_Activator_Redct"/>
</dbReference>
<dbReference type="EMBL" id="JACRDE010000236">
    <property type="protein sequence ID" value="MBI5249580.1"/>
    <property type="molecule type" value="Genomic_DNA"/>
</dbReference>
<dbReference type="Gene3D" id="3.40.50.11900">
    <property type="match status" value="1"/>
</dbReference>
<dbReference type="InterPro" id="IPR018709">
    <property type="entry name" value="CoA_activase_DUF2229"/>
</dbReference>
<dbReference type="PANTHER" id="PTHR32329:SF7">
    <property type="entry name" value="ACTIVATOR OF 2-HYDROXYACYL-COA-HYDRATASE"/>
    <property type="match status" value="1"/>
</dbReference>
<feature type="domain" description="DUF2229" evidence="1">
    <location>
        <begin position="2"/>
        <end position="103"/>
    </location>
</feature>
<dbReference type="Proteomes" id="UP000807825">
    <property type="component" value="Unassembled WGS sequence"/>
</dbReference>
<feature type="non-terminal residue" evidence="2">
    <location>
        <position position="1"/>
    </location>
</feature>
<name>A0A9D6V2P2_9BACT</name>
<evidence type="ECO:0000313" key="2">
    <source>
        <dbReference type="EMBL" id="MBI5249580.1"/>
    </source>
</evidence>
<dbReference type="PANTHER" id="PTHR32329">
    <property type="entry name" value="BIFUNCTIONAL PROTEIN [INCLUDES 2-HYDROXYACYL-COA DEHYDRATASE (N-TER) AND ITS ACTIVATOR DOMAIN (C_TERM)-RELATED"/>
    <property type="match status" value="1"/>
</dbReference>
<sequence>PYLDLSRGFDSRSQEFLKLAAELGASGAQGTAAFNAGVEAQTTFRDQLRSRGEQILREIDDNPDLMAVVLFGRPYNAFAGEANKGIPAKFASRGYVVIPFDMLPYEDQTMDDEDTMYWSMGRMILKASRFVKNHQQLFGTYISNFSCGPDSFVVGYFREEMGRKPSLTLELDSHTADAGLETRIEAFLDIVQYYRELESKKQIASTQKDFQAACCTVVGGKPVIATPDGRYYPLNHPDVRIVLPAMGRFAHEGLVSAFKNVGINAYGLPPADEEVLKIGRGNSSCKECLPLQTTVGSMLNYLWNDRPEGEITAYFMPGAGGPCRFGQYNVFSRRLIERYRIPNAAVLTLNASNGYMGLGDRFTLPAWRAILMGDTMYEIWSTLMAAAADRDSALEVFFREWDAIVNVIHGSWWQIRRQLKSTAAVLSKIPLKMPYEEIPKISLIGEIYVRNDPISLQKLVEKMADRGFIVRTSQTSEWIKYVDWLIKNGIEGGPDIPFWIRYYVKRYFDVKIRNLLAPSGLFFHEVLKVEDLIAAGEKFISPMLTGEAILTVGAALHEILHPACGIISIGPFGCMPTRVAESILTEKFTTTEKRELLMRVNGHGPNHSDLLAKDQKLPFLAIETDGNAFPQIIEARLEAFALQARRLHERMLEEKRN</sequence>
<proteinExistence type="predicted"/>
<comment type="caution">
    <text evidence="2">The sequence shown here is derived from an EMBL/GenBank/DDBJ whole genome shotgun (WGS) entry which is preliminary data.</text>
</comment>
<organism evidence="2 3">
    <name type="scientific">Desulfomonile tiedjei</name>
    <dbReference type="NCBI Taxonomy" id="2358"/>
    <lineage>
        <taxon>Bacteria</taxon>
        <taxon>Pseudomonadati</taxon>
        <taxon>Thermodesulfobacteriota</taxon>
        <taxon>Desulfomonilia</taxon>
        <taxon>Desulfomonilales</taxon>
        <taxon>Desulfomonilaceae</taxon>
        <taxon>Desulfomonile</taxon>
    </lineage>
</organism>
<dbReference type="AlphaFoldDB" id="A0A9D6V2P2"/>
<dbReference type="Pfam" id="PF09989">
    <property type="entry name" value="DUF2229"/>
    <property type="match status" value="1"/>
</dbReference>
<accession>A0A9D6V2P2</accession>
<gene>
    <name evidence="2" type="ORF">HY912_08800</name>
</gene>
<evidence type="ECO:0000313" key="3">
    <source>
        <dbReference type="Proteomes" id="UP000807825"/>
    </source>
</evidence>
<reference evidence="2" key="1">
    <citation type="submission" date="2020-07" db="EMBL/GenBank/DDBJ databases">
        <title>Huge and variable diversity of episymbiotic CPR bacteria and DPANN archaea in groundwater ecosystems.</title>
        <authorList>
            <person name="He C.Y."/>
            <person name="Keren R."/>
            <person name="Whittaker M."/>
            <person name="Farag I.F."/>
            <person name="Doudna J."/>
            <person name="Cate J.H.D."/>
            <person name="Banfield J.F."/>
        </authorList>
    </citation>
    <scope>NUCLEOTIDE SEQUENCE</scope>
    <source>
        <strain evidence="2">NC_groundwater_1664_Pr3_B-0.1um_52_9</strain>
    </source>
</reference>
<evidence type="ECO:0000259" key="1">
    <source>
        <dbReference type="Pfam" id="PF09989"/>
    </source>
</evidence>
<protein>
    <submittedName>
        <fullName evidence="2">Activase</fullName>
    </submittedName>
</protein>